<proteinExistence type="predicted"/>
<reference evidence="1" key="1">
    <citation type="submission" date="2018-05" db="EMBL/GenBank/DDBJ databases">
        <authorList>
            <person name="Lanie J.A."/>
            <person name="Ng W.-L."/>
            <person name="Kazmierczak K.M."/>
            <person name="Andrzejewski T.M."/>
            <person name="Davidsen T.M."/>
            <person name="Wayne K.J."/>
            <person name="Tettelin H."/>
            <person name="Glass J.I."/>
            <person name="Rusch D."/>
            <person name="Podicherti R."/>
            <person name="Tsui H.-C.T."/>
            <person name="Winkler M.E."/>
        </authorList>
    </citation>
    <scope>NUCLEOTIDE SEQUENCE</scope>
</reference>
<name>A0A381ZK11_9ZZZZ</name>
<gene>
    <name evidence="1" type="ORF">METZ01_LOCUS141931</name>
</gene>
<evidence type="ECO:0000313" key="1">
    <source>
        <dbReference type="EMBL" id="SVA89077.1"/>
    </source>
</evidence>
<dbReference type="AlphaFoldDB" id="A0A381ZK11"/>
<dbReference type="EMBL" id="UINC01021471">
    <property type="protein sequence ID" value="SVA89077.1"/>
    <property type="molecule type" value="Genomic_DNA"/>
</dbReference>
<accession>A0A381ZK11</accession>
<protein>
    <submittedName>
        <fullName evidence="1">Uncharacterized protein</fullName>
    </submittedName>
</protein>
<organism evidence="1">
    <name type="scientific">marine metagenome</name>
    <dbReference type="NCBI Taxonomy" id="408172"/>
    <lineage>
        <taxon>unclassified sequences</taxon>
        <taxon>metagenomes</taxon>
        <taxon>ecological metagenomes</taxon>
    </lineage>
</organism>
<sequence length="35" mass="4121">MEWQDSLRYKLSNSILKRLASAMLKAGKSNRIRRV</sequence>